<dbReference type="EMBL" id="JBHUME010000005">
    <property type="protein sequence ID" value="MFD2611716.1"/>
    <property type="molecule type" value="Genomic_DNA"/>
</dbReference>
<dbReference type="Proteomes" id="UP001597541">
    <property type="component" value="Unassembled WGS sequence"/>
</dbReference>
<sequence length="66" mass="7682">MKRRWPWMALATAILFIGRAIPMKLESSAITNVFELMLAVSLMATIRRQDKYGESMRPHGPQHRRN</sequence>
<comment type="caution">
    <text evidence="1">The sequence shown here is derived from an EMBL/GenBank/DDBJ whole genome shotgun (WGS) entry which is preliminary data.</text>
</comment>
<evidence type="ECO:0000313" key="2">
    <source>
        <dbReference type="Proteomes" id="UP001597541"/>
    </source>
</evidence>
<dbReference type="RefSeq" id="WP_377600620.1">
    <property type="nucleotide sequence ID" value="NZ_JBHUME010000005.1"/>
</dbReference>
<proteinExistence type="predicted"/>
<reference evidence="2" key="1">
    <citation type="journal article" date="2019" name="Int. J. Syst. Evol. Microbiol.">
        <title>The Global Catalogue of Microorganisms (GCM) 10K type strain sequencing project: providing services to taxonomists for standard genome sequencing and annotation.</title>
        <authorList>
            <consortium name="The Broad Institute Genomics Platform"/>
            <consortium name="The Broad Institute Genome Sequencing Center for Infectious Disease"/>
            <person name="Wu L."/>
            <person name="Ma J."/>
        </authorList>
    </citation>
    <scope>NUCLEOTIDE SEQUENCE [LARGE SCALE GENOMIC DNA]</scope>
    <source>
        <strain evidence="2">KCTC 3950</strain>
    </source>
</reference>
<evidence type="ECO:0000313" key="1">
    <source>
        <dbReference type="EMBL" id="MFD2611716.1"/>
    </source>
</evidence>
<name>A0ABW5P9X2_9BACL</name>
<keyword evidence="2" id="KW-1185">Reference proteome</keyword>
<organism evidence="1 2">
    <name type="scientific">Paenibacillus gansuensis</name>
    <dbReference type="NCBI Taxonomy" id="306542"/>
    <lineage>
        <taxon>Bacteria</taxon>
        <taxon>Bacillati</taxon>
        <taxon>Bacillota</taxon>
        <taxon>Bacilli</taxon>
        <taxon>Bacillales</taxon>
        <taxon>Paenibacillaceae</taxon>
        <taxon>Paenibacillus</taxon>
    </lineage>
</organism>
<evidence type="ECO:0008006" key="3">
    <source>
        <dbReference type="Google" id="ProtNLM"/>
    </source>
</evidence>
<protein>
    <recommendedName>
        <fullName evidence="3">Holin</fullName>
    </recommendedName>
</protein>
<accession>A0ABW5P9X2</accession>
<gene>
    <name evidence="1" type="ORF">ACFSUF_04690</name>
</gene>